<dbReference type="Gene3D" id="3.60.21.10">
    <property type="match status" value="1"/>
</dbReference>
<keyword evidence="2" id="KW-0479">Metal-binding</keyword>
<dbReference type="InterPro" id="IPR000979">
    <property type="entry name" value="Phosphodiesterase_MJ0936/Vps29"/>
</dbReference>
<dbReference type="Pfam" id="PF12850">
    <property type="entry name" value="Metallophos_2"/>
    <property type="match status" value="1"/>
</dbReference>
<comment type="caution">
    <text evidence="4">The sequence shown here is derived from an EMBL/GenBank/DDBJ whole genome shotgun (WGS) entry which is preliminary data.</text>
</comment>
<dbReference type="InterPro" id="IPR024654">
    <property type="entry name" value="Calcineurin-like_PHP_lpxH"/>
</dbReference>
<dbReference type="GO" id="GO:0046872">
    <property type="term" value="F:metal ion binding"/>
    <property type="evidence" value="ECO:0007669"/>
    <property type="project" value="UniProtKB-KW"/>
</dbReference>
<dbReference type="EMBL" id="DSXR01000051">
    <property type="protein sequence ID" value="HGS86905.1"/>
    <property type="molecule type" value="Genomic_DNA"/>
</dbReference>
<dbReference type="GO" id="GO:0016787">
    <property type="term" value="F:hydrolase activity"/>
    <property type="evidence" value="ECO:0007669"/>
    <property type="project" value="UniProtKB-UniRule"/>
</dbReference>
<evidence type="ECO:0000256" key="2">
    <source>
        <dbReference type="RuleBase" id="RU362039"/>
    </source>
</evidence>
<dbReference type="NCBIfam" id="TIGR00040">
    <property type="entry name" value="yfcE"/>
    <property type="match status" value="1"/>
</dbReference>
<dbReference type="PANTHER" id="PTHR11124">
    <property type="entry name" value="VACUOLAR SORTING PROTEIN VPS29"/>
    <property type="match status" value="1"/>
</dbReference>
<name>A0A7C4PWX0_9CHLR</name>
<gene>
    <name evidence="4" type="ORF">ENT17_04730</name>
</gene>
<dbReference type="EC" id="3.1.4.-" evidence="2"/>
<evidence type="ECO:0000256" key="1">
    <source>
        <dbReference type="ARBA" id="ARBA00008950"/>
    </source>
</evidence>
<organism evidence="4">
    <name type="scientific">Bellilinea caldifistulae</name>
    <dbReference type="NCBI Taxonomy" id="360411"/>
    <lineage>
        <taxon>Bacteria</taxon>
        <taxon>Bacillati</taxon>
        <taxon>Chloroflexota</taxon>
        <taxon>Anaerolineae</taxon>
        <taxon>Anaerolineales</taxon>
        <taxon>Anaerolineaceae</taxon>
        <taxon>Bellilinea</taxon>
    </lineage>
</organism>
<dbReference type="SUPFAM" id="SSF56300">
    <property type="entry name" value="Metallo-dependent phosphatases"/>
    <property type="match status" value="1"/>
</dbReference>
<comment type="cofactor">
    <cofactor evidence="2">
        <name>a divalent metal cation</name>
        <dbReference type="ChEBI" id="CHEBI:60240"/>
    </cofactor>
</comment>
<dbReference type="AlphaFoldDB" id="A0A7C4PWX0"/>
<evidence type="ECO:0000313" key="4">
    <source>
        <dbReference type="EMBL" id="HGS86905.1"/>
    </source>
</evidence>
<evidence type="ECO:0000259" key="3">
    <source>
        <dbReference type="Pfam" id="PF12850"/>
    </source>
</evidence>
<reference evidence="4" key="1">
    <citation type="journal article" date="2020" name="mSystems">
        <title>Genome- and Community-Level Interaction Insights into Carbon Utilization and Element Cycling Functions of Hydrothermarchaeota in Hydrothermal Sediment.</title>
        <authorList>
            <person name="Zhou Z."/>
            <person name="Liu Y."/>
            <person name="Xu W."/>
            <person name="Pan J."/>
            <person name="Luo Z.H."/>
            <person name="Li M."/>
        </authorList>
    </citation>
    <scope>NUCLEOTIDE SEQUENCE [LARGE SCALE GENOMIC DNA]</scope>
    <source>
        <strain evidence="4">SpSt-556</strain>
    </source>
</reference>
<dbReference type="InterPro" id="IPR029052">
    <property type="entry name" value="Metallo-depent_PP-like"/>
</dbReference>
<accession>A0A7C4PWX0</accession>
<sequence>MRRADHSLDKNSKIIAGVIADTHVPDRIDALHPDLEEVLRSAQVDVILHAGDISNPAVLQQLERIAPVIAVRGNRDWAFRKTLPWSQTIVLGGVRILLTHGQGDLGNYLVDKVWYLLDGYRAERYLHLIERNLEDERVAIFGHTHRALVLERNGRLFFNPGSASFAVERDGQPSIGLLTIEDGSVQGRIVALPKIKIRGRKWRIF</sequence>
<protein>
    <recommendedName>
        <fullName evidence="2">Phosphoesterase</fullName>
        <ecNumber evidence="2">3.1.4.-</ecNumber>
    </recommendedName>
</protein>
<feature type="domain" description="Calcineurin-like phosphoesterase" evidence="3">
    <location>
        <begin position="17"/>
        <end position="182"/>
    </location>
</feature>
<proteinExistence type="inferred from homology"/>
<comment type="similarity">
    <text evidence="1 2">Belongs to the metallophosphoesterase superfamily. YfcE family.</text>
</comment>